<dbReference type="Pfam" id="PF00005">
    <property type="entry name" value="ABC_tran"/>
    <property type="match status" value="1"/>
</dbReference>
<comment type="subcellular location">
    <subcellularLocation>
        <location evidence="1">Cell membrane</location>
        <topology evidence="1">Peripheral membrane protein</topology>
    </subcellularLocation>
</comment>
<dbReference type="Proteomes" id="UP000189137">
    <property type="component" value="Unassembled WGS sequence"/>
</dbReference>
<dbReference type="GO" id="GO:0015424">
    <property type="term" value="F:ABC-type amino acid transporter activity"/>
    <property type="evidence" value="ECO:0007669"/>
    <property type="project" value="InterPro"/>
</dbReference>
<keyword evidence="5 9" id="KW-0067">ATP-binding</keyword>
<dbReference type="InterPro" id="IPR003439">
    <property type="entry name" value="ABC_transporter-like_ATP-bd"/>
</dbReference>
<keyword evidence="3" id="KW-1003">Cell membrane</keyword>
<dbReference type="EMBL" id="DAEPXK010000028">
    <property type="protein sequence ID" value="HBH1543061.1"/>
    <property type="molecule type" value="Genomic_DNA"/>
</dbReference>
<dbReference type="PROSITE" id="PS00211">
    <property type="entry name" value="ABC_TRANSPORTER_1"/>
    <property type="match status" value="1"/>
</dbReference>
<dbReference type="GO" id="GO:0005886">
    <property type="term" value="C:plasma membrane"/>
    <property type="evidence" value="ECO:0007669"/>
    <property type="project" value="UniProtKB-SubCell"/>
</dbReference>
<evidence type="ECO:0000256" key="6">
    <source>
        <dbReference type="ARBA" id="ARBA00023136"/>
    </source>
</evidence>
<dbReference type="GO" id="GO:0016887">
    <property type="term" value="F:ATP hydrolysis activity"/>
    <property type="evidence" value="ECO:0007669"/>
    <property type="project" value="InterPro"/>
</dbReference>
<keyword evidence="2" id="KW-0813">Transport</keyword>
<dbReference type="InterPro" id="IPR030679">
    <property type="entry name" value="ABC_ATPase_HisP-typ"/>
</dbReference>
<evidence type="ECO:0000313" key="8">
    <source>
        <dbReference type="EMBL" id="HBH1543061.1"/>
    </source>
</evidence>
<accession>A0A9Q7SUJ3</accession>
<protein>
    <submittedName>
        <fullName evidence="10">ABC transporter cystine/aminoacid-family ATP-binding protein</fullName>
        <ecNumber evidence="9 10">3.6.3.-</ecNumber>
    </submittedName>
    <submittedName>
        <fullName evidence="8">Amino acid ABC transporter ATP-binding protein</fullName>
    </submittedName>
    <submittedName>
        <fullName evidence="9">Probable amino-acid import ATP-binding protein YxeO</fullName>
    </submittedName>
</protein>
<dbReference type="GO" id="GO:0005524">
    <property type="term" value="F:ATP binding"/>
    <property type="evidence" value="ECO:0007669"/>
    <property type="project" value="UniProtKB-KW"/>
</dbReference>
<evidence type="ECO:0000256" key="2">
    <source>
        <dbReference type="ARBA" id="ARBA00022448"/>
    </source>
</evidence>
<evidence type="ECO:0000259" key="7">
    <source>
        <dbReference type="PROSITE" id="PS50893"/>
    </source>
</evidence>
<keyword evidence="4" id="KW-0547">Nucleotide-binding</keyword>
<dbReference type="SUPFAM" id="SSF52540">
    <property type="entry name" value="P-loop containing nucleoside triphosphate hydrolases"/>
    <property type="match status" value="1"/>
</dbReference>
<reference evidence="8" key="2">
    <citation type="journal article" date="2018" name="Genome Biol.">
        <title>SKESA: strategic k-mer extension for scrupulous assemblies.</title>
        <authorList>
            <person name="Souvorov A."/>
            <person name="Agarwala R."/>
            <person name="Lipman D.J."/>
        </authorList>
    </citation>
    <scope>NUCLEOTIDE SEQUENCE</scope>
    <source>
        <strain evidence="8">HN1000</strain>
    </source>
</reference>
<dbReference type="Proteomes" id="UP000411588">
    <property type="component" value="Unassembled WGS sequence"/>
</dbReference>
<reference evidence="8" key="3">
    <citation type="submission" date="2021-06" db="EMBL/GenBank/DDBJ databases">
        <authorList>
            <consortium name="NCBI Pathogen Detection Project"/>
        </authorList>
    </citation>
    <scope>NUCLEOTIDE SEQUENCE</scope>
    <source>
        <strain evidence="8">HN1000</strain>
    </source>
</reference>
<dbReference type="EC" id="3.6.3.-" evidence="9 10"/>
<dbReference type="PANTHER" id="PTHR43166">
    <property type="entry name" value="AMINO ACID IMPORT ATP-BINDING PROTEIN"/>
    <property type="match status" value="1"/>
</dbReference>
<keyword evidence="9" id="KW-0378">Hydrolase</keyword>
<dbReference type="InterPro" id="IPR003593">
    <property type="entry name" value="AAA+_ATPase"/>
</dbReference>
<evidence type="ECO:0000313" key="11">
    <source>
        <dbReference type="Proteomes" id="UP000189137"/>
    </source>
</evidence>
<keyword evidence="6" id="KW-0472">Membrane</keyword>
<evidence type="ECO:0000313" key="9">
    <source>
        <dbReference type="EMBL" id="SJR91632.1"/>
    </source>
</evidence>
<dbReference type="FunFam" id="3.40.50.300:FF:000020">
    <property type="entry name" value="Amino acid ABC transporter ATP-binding component"/>
    <property type="match status" value="1"/>
</dbReference>
<dbReference type="PROSITE" id="PS50893">
    <property type="entry name" value="ABC_TRANSPORTER_2"/>
    <property type="match status" value="1"/>
</dbReference>
<name>A0A9Q7SUJ3_CLODI</name>
<dbReference type="InterPro" id="IPR027417">
    <property type="entry name" value="P-loop_NTPase"/>
</dbReference>
<dbReference type="InterPro" id="IPR017871">
    <property type="entry name" value="ABC_transporter-like_CS"/>
</dbReference>
<dbReference type="EMBL" id="FUPS01000002">
    <property type="protein sequence ID" value="SJR91632.1"/>
    <property type="molecule type" value="Genomic_DNA"/>
</dbReference>
<feature type="domain" description="ABC transporter" evidence="7">
    <location>
        <begin position="2"/>
        <end position="239"/>
    </location>
</feature>
<dbReference type="Gene3D" id="3.40.50.300">
    <property type="entry name" value="P-loop containing nucleotide triphosphate hydrolases"/>
    <property type="match status" value="1"/>
</dbReference>
<sequence>MIKVENLHKSFKGTEVLKGINLEISQSEVVAILGSSGTGKSTLLRCLNYLVEPTKGKIMIGDVKVDVEKATKKDITNLRKHTSMVFQNYNLFKNKTALENVMEALIVVHKKSKKEAREISLKLIDKVGMLDRKDFYPSKLSGGQQQRIGIARAMAVNPNVILFDEPTSALDPELVGEVLSVIKSLAKEGITMLIVTHEINFAKEVADKIIFMDNGVIAEEGTPDEIFNNPKNERTAKFLNIIRKEEVFS</sequence>
<evidence type="ECO:0000313" key="12">
    <source>
        <dbReference type="Proteomes" id="UP000411588"/>
    </source>
</evidence>
<evidence type="ECO:0000313" key="10">
    <source>
        <dbReference type="EMBL" id="VFD29533.1"/>
    </source>
</evidence>
<organism evidence="9 11">
    <name type="scientific">Clostridioides difficile</name>
    <name type="common">Peptoclostridium difficile</name>
    <dbReference type="NCBI Taxonomy" id="1496"/>
    <lineage>
        <taxon>Bacteria</taxon>
        <taxon>Bacillati</taxon>
        <taxon>Bacillota</taxon>
        <taxon>Clostridia</taxon>
        <taxon>Peptostreptococcales</taxon>
        <taxon>Peptostreptococcaceae</taxon>
        <taxon>Clostridioides</taxon>
    </lineage>
</organism>
<dbReference type="SMART" id="SM00382">
    <property type="entry name" value="AAA"/>
    <property type="match status" value="1"/>
</dbReference>
<evidence type="ECO:0000256" key="3">
    <source>
        <dbReference type="ARBA" id="ARBA00022475"/>
    </source>
</evidence>
<dbReference type="KEGG" id="pdf:CD630DERM_21720"/>
<proteinExistence type="predicted"/>
<dbReference type="RefSeq" id="WP_003433939.1">
    <property type="nucleotide sequence ID" value="NZ_AP031492.1"/>
</dbReference>
<dbReference type="AlphaFoldDB" id="A0A9Q7SUJ3"/>
<dbReference type="InterPro" id="IPR050086">
    <property type="entry name" value="MetN_ABC_transporter-like"/>
</dbReference>
<gene>
    <name evidence="9" type="primary">yxeO</name>
    <name evidence="8" type="ORF">KRM00_002566</name>
    <name evidence="10" type="ORF">SAMEA1402399_00578</name>
    <name evidence="9" type="ORF">SAMEA3375112_00601</name>
</gene>
<dbReference type="PANTHER" id="PTHR43166:SF35">
    <property type="entry name" value="L-CYSTINE IMPORT ATP-BINDING PROTEIN TCYN"/>
    <property type="match status" value="1"/>
</dbReference>
<reference evidence="9 11" key="1">
    <citation type="submission" date="2017-02" db="EMBL/GenBank/DDBJ databases">
        <authorList>
            <consortium name="Pathogen Informatics"/>
        </authorList>
    </citation>
    <scope>NUCLEOTIDE SEQUENCE [LARGE SCALE GENOMIC DNA]</scope>
    <source>
        <strain evidence="10">Clo34</strain>
        <strain evidence="12">clo34</strain>
        <strain evidence="9 11">VRECD0157</strain>
    </source>
</reference>
<comment type="caution">
    <text evidence="9">The sequence shown here is derived from an EMBL/GenBank/DDBJ whole genome shotgun (WGS) entry which is preliminary data.</text>
</comment>
<dbReference type="EMBL" id="CAADAN010000001">
    <property type="protein sequence ID" value="VFD29533.1"/>
    <property type="molecule type" value="Genomic_DNA"/>
</dbReference>
<dbReference type="Proteomes" id="UP000878956">
    <property type="component" value="Unassembled WGS sequence"/>
</dbReference>
<dbReference type="PIRSF" id="PIRSF039085">
    <property type="entry name" value="ABC_ATPase_HisP"/>
    <property type="match status" value="1"/>
</dbReference>
<evidence type="ECO:0000256" key="5">
    <source>
        <dbReference type="ARBA" id="ARBA00022840"/>
    </source>
</evidence>
<evidence type="ECO:0000256" key="1">
    <source>
        <dbReference type="ARBA" id="ARBA00004202"/>
    </source>
</evidence>
<dbReference type="CDD" id="cd03262">
    <property type="entry name" value="ABC_HisP_GlnQ"/>
    <property type="match status" value="1"/>
</dbReference>
<evidence type="ECO:0000256" key="4">
    <source>
        <dbReference type="ARBA" id="ARBA00022741"/>
    </source>
</evidence>